<accession>A0A0D6DVG0</accession>
<organism evidence="1 2">
    <name type="scientific">Pseudolactococcus piscium MKFS47</name>
    <dbReference type="NCBI Taxonomy" id="297352"/>
    <lineage>
        <taxon>Bacteria</taxon>
        <taxon>Bacillati</taxon>
        <taxon>Bacillota</taxon>
        <taxon>Bacilli</taxon>
        <taxon>Lactobacillales</taxon>
        <taxon>Streptococcaceae</taxon>
        <taxon>Pseudolactococcus</taxon>
    </lineage>
</organism>
<evidence type="ECO:0000313" key="1">
    <source>
        <dbReference type="EMBL" id="CEN27975.1"/>
    </source>
</evidence>
<sequence>MALVTRQTVSLNGDSRVNDQIIATFSARIPQGSGNSNVSMDITNQQLYELNKIEVRKDQAEFQAKVYEIEDSLTAG</sequence>
<proteinExistence type="predicted"/>
<dbReference type="AlphaFoldDB" id="A0A0D6DVG0"/>
<dbReference type="RefSeq" id="WP_047915170.1">
    <property type="nucleotide sequence ID" value="NZ_LN774769.1"/>
</dbReference>
<gene>
    <name evidence="1" type="ORF">LACPI_0775</name>
</gene>
<dbReference type="HOGENOM" id="CLU_186806_0_0_9"/>
<dbReference type="EMBL" id="LN774769">
    <property type="protein sequence ID" value="CEN27975.1"/>
    <property type="molecule type" value="Genomic_DNA"/>
</dbReference>
<dbReference type="Proteomes" id="UP000033166">
    <property type="component" value="Chromosome I"/>
</dbReference>
<protein>
    <submittedName>
        <fullName evidence="1">Prophage protein</fullName>
    </submittedName>
</protein>
<name>A0A0D6DVG0_9LACT</name>
<dbReference type="KEGG" id="lpk:LACPI_0775"/>
<evidence type="ECO:0000313" key="2">
    <source>
        <dbReference type="Proteomes" id="UP000033166"/>
    </source>
</evidence>
<reference evidence="2" key="1">
    <citation type="submission" date="2015-01" db="EMBL/GenBank/DDBJ databases">
        <authorList>
            <person name="Andreevskaya M."/>
        </authorList>
    </citation>
    <scope>NUCLEOTIDE SEQUENCE [LARGE SCALE GENOMIC DNA]</scope>
    <source>
        <strain evidence="2">MKFS47</strain>
    </source>
</reference>